<comment type="similarity">
    <text evidence="1 2">Belongs to the phD/YefM antitoxin family.</text>
</comment>
<protein>
    <recommendedName>
        <fullName evidence="2">Antitoxin</fullName>
    </recommendedName>
</protein>
<gene>
    <name evidence="3" type="ORF">ACETAC_02540</name>
</gene>
<accession>A0A975GB35</accession>
<proteinExistence type="inferred from homology"/>
<evidence type="ECO:0000313" key="4">
    <source>
        <dbReference type="Proteomes" id="UP000671913"/>
    </source>
</evidence>
<reference evidence="3" key="1">
    <citation type="submission" date="2020-08" db="EMBL/GenBank/DDBJ databases">
        <title>Genomic insights into the carbon and energy metabolism of the first obligate autotrophic acetogenic bacterium Aceticella autotrophica gen. nov., sp. nov.</title>
        <authorList>
            <person name="Toshchakov S.V."/>
            <person name="Elcheninov A.G."/>
            <person name="Kublanov I.V."/>
            <person name="Frolov E.N."/>
            <person name="Lebedinsky A.V."/>
        </authorList>
    </citation>
    <scope>NUCLEOTIDE SEQUENCE</scope>
    <source>
        <strain evidence="3">3443-3Ac</strain>
    </source>
</reference>
<dbReference type="EMBL" id="CP060096">
    <property type="protein sequence ID" value="QSZ27791.1"/>
    <property type="molecule type" value="Genomic_DNA"/>
</dbReference>
<dbReference type="InterPro" id="IPR036165">
    <property type="entry name" value="YefM-like_sf"/>
</dbReference>
<dbReference type="KEGG" id="aaut:ACETAC_02540"/>
<sequence length="80" mass="9258">MIVNATEFKTRAGKYLEIVEKEEIIITKNGKEVAKLVPIIKNGTPNADFLYGLLSDFENKDITKKQIRDERINKKYENID</sequence>
<dbReference type="NCBIfam" id="TIGR01552">
    <property type="entry name" value="phd_fam"/>
    <property type="match status" value="1"/>
</dbReference>
<organism evidence="3 4">
    <name type="scientific">Aceticella autotrophica</name>
    <dbReference type="NCBI Taxonomy" id="2755338"/>
    <lineage>
        <taxon>Bacteria</taxon>
        <taxon>Bacillati</taxon>
        <taxon>Bacillota</taxon>
        <taxon>Clostridia</taxon>
        <taxon>Thermoanaerobacterales</taxon>
        <taxon>Thermoanaerobacteraceae</taxon>
        <taxon>Aceticella</taxon>
    </lineage>
</organism>
<dbReference type="RefSeq" id="WP_284680509.1">
    <property type="nucleotide sequence ID" value="NZ_CP060096.1"/>
</dbReference>
<evidence type="ECO:0000256" key="1">
    <source>
        <dbReference type="ARBA" id="ARBA00009981"/>
    </source>
</evidence>
<keyword evidence="4" id="KW-1185">Reference proteome</keyword>
<dbReference type="Gene3D" id="3.40.1620.10">
    <property type="entry name" value="YefM-like domain"/>
    <property type="match status" value="1"/>
</dbReference>
<dbReference type="Pfam" id="PF02604">
    <property type="entry name" value="PhdYeFM_antitox"/>
    <property type="match status" value="1"/>
</dbReference>
<evidence type="ECO:0000313" key="3">
    <source>
        <dbReference type="EMBL" id="QSZ27791.1"/>
    </source>
</evidence>
<dbReference type="AlphaFoldDB" id="A0A975GB35"/>
<comment type="function">
    <text evidence="2">Antitoxin component of a type II toxin-antitoxin (TA) system.</text>
</comment>
<dbReference type="InterPro" id="IPR006442">
    <property type="entry name" value="Antitoxin_Phd/YefM"/>
</dbReference>
<dbReference type="Proteomes" id="UP000671913">
    <property type="component" value="Chromosome"/>
</dbReference>
<name>A0A975GB35_9THEO</name>
<dbReference type="SUPFAM" id="SSF143120">
    <property type="entry name" value="YefM-like"/>
    <property type="match status" value="1"/>
</dbReference>
<evidence type="ECO:0000256" key="2">
    <source>
        <dbReference type="RuleBase" id="RU362080"/>
    </source>
</evidence>